<sequence length="203" mass="22554">MEDVPATRAAMNAAILKAKQDTQLANLSERDARSIYEVALAHGDSIWPELQRLRRTMKTEEWQAHAPESDLAKLRPSESHRETRKTAEQLIKIAKEAIGEKMPQSSDPMAEPGYTAPISKDAEEHATTPMAITKAAMEAQLQEAKTAAERAQRSQRTAEADRDAGLARCGGRIWELGDRREMMETQKKNAQAAGIYDWSTPGQ</sequence>
<feature type="region of interest" description="Disordered" evidence="1">
    <location>
        <begin position="61"/>
        <end position="86"/>
    </location>
</feature>
<protein>
    <submittedName>
        <fullName evidence="2">G5354 protein</fullName>
    </submittedName>
</protein>
<reference evidence="2 3" key="1">
    <citation type="submission" date="2024-06" db="EMBL/GenBank/DDBJ databases">
        <authorList>
            <person name="Kraege A."/>
            <person name="Thomma B."/>
        </authorList>
    </citation>
    <scope>NUCLEOTIDE SEQUENCE [LARGE SCALE GENOMIC DNA]</scope>
</reference>
<evidence type="ECO:0000313" key="3">
    <source>
        <dbReference type="Proteomes" id="UP001497392"/>
    </source>
</evidence>
<evidence type="ECO:0000256" key="1">
    <source>
        <dbReference type="SAM" id="MobiDB-lite"/>
    </source>
</evidence>
<comment type="caution">
    <text evidence="2">The sequence shown here is derived from an EMBL/GenBank/DDBJ whole genome shotgun (WGS) entry which is preliminary data.</text>
</comment>
<evidence type="ECO:0000313" key="2">
    <source>
        <dbReference type="EMBL" id="CAL5222921.1"/>
    </source>
</evidence>
<dbReference type="EMBL" id="CAXHTA020000007">
    <property type="protein sequence ID" value="CAL5222921.1"/>
    <property type="molecule type" value="Genomic_DNA"/>
</dbReference>
<keyword evidence="3" id="KW-1185">Reference proteome</keyword>
<organism evidence="2 3">
    <name type="scientific">Coccomyxa viridis</name>
    <dbReference type="NCBI Taxonomy" id="1274662"/>
    <lineage>
        <taxon>Eukaryota</taxon>
        <taxon>Viridiplantae</taxon>
        <taxon>Chlorophyta</taxon>
        <taxon>core chlorophytes</taxon>
        <taxon>Trebouxiophyceae</taxon>
        <taxon>Trebouxiophyceae incertae sedis</taxon>
        <taxon>Coccomyxaceae</taxon>
        <taxon>Coccomyxa</taxon>
    </lineage>
</organism>
<accession>A0ABP1FV64</accession>
<feature type="region of interest" description="Disordered" evidence="1">
    <location>
        <begin position="139"/>
        <end position="166"/>
    </location>
</feature>
<name>A0ABP1FV64_9CHLO</name>
<gene>
    <name evidence="2" type="primary">g5354</name>
    <name evidence="2" type="ORF">VP750_LOCUS4580</name>
</gene>
<feature type="compositionally biased region" description="Basic and acidic residues" evidence="1">
    <location>
        <begin position="146"/>
        <end position="165"/>
    </location>
</feature>
<dbReference type="Proteomes" id="UP001497392">
    <property type="component" value="Unassembled WGS sequence"/>
</dbReference>
<proteinExistence type="predicted"/>